<dbReference type="Pfam" id="PF13359">
    <property type="entry name" value="DDE_Tnp_4"/>
    <property type="match status" value="1"/>
</dbReference>
<accession>A0A1Z5KJY8</accession>
<keyword evidence="7" id="KW-0539">Nucleus</keyword>
<keyword evidence="4" id="KW-0540">Nuclease</keyword>
<sequence>MEDLVLLQIIQLQFQLNVLTLQRIRRRRLRQPKRRDPKRHIARKIFNQHLYECRDSGFQNRYHMTYSSFQYLVHLLGEKIVIDETKSLNSTGDPLLYIPPEMVVAISLRFLGGEKEKSLEDMFGPRRPSIDRYLDLFFNACLTTTEIWLQFPKTKDELTAVAMGFNELSDAKGVFYGVVGCLDGFLIQTTKPALDVCRDYWSEHYGCYGINTQCMCDPKLRFTYANVAAPGKTSDSLALDMCPDLTDWLRGLAREELDSGFYILADAAYPLTNYSLIPFSGSGLTEAQRNYNFFLSQMRIRIEMTFGRLTTKFRIFRGKMAYKHEKITRIFSVSCILQNFIIDNDTVDVDYEDRFVEHQGAFMHGVAPVLVADQVVGPDPLVYSSIRRSRLVELISQDAQLVRPLRNLIRNANINN</sequence>
<evidence type="ECO:0000313" key="10">
    <source>
        <dbReference type="Proteomes" id="UP000198406"/>
    </source>
</evidence>
<comment type="cofactor">
    <cofactor evidence="1">
        <name>a divalent metal cation</name>
        <dbReference type="ChEBI" id="CHEBI:60240"/>
    </cofactor>
</comment>
<protein>
    <recommendedName>
        <fullName evidence="8">DDE Tnp4 domain-containing protein</fullName>
    </recommendedName>
</protein>
<dbReference type="GO" id="GO:0004518">
    <property type="term" value="F:nuclease activity"/>
    <property type="evidence" value="ECO:0007669"/>
    <property type="project" value="UniProtKB-KW"/>
</dbReference>
<dbReference type="GO" id="GO:0046872">
    <property type="term" value="F:metal ion binding"/>
    <property type="evidence" value="ECO:0007669"/>
    <property type="project" value="UniProtKB-KW"/>
</dbReference>
<evidence type="ECO:0000313" key="9">
    <source>
        <dbReference type="EMBL" id="GAX26613.1"/>
    </source>
</evidence>
<feature type="domain" description="DDE Tnp4" evidence="8">
    <location>
        <begin position="182"/>
        <end position="339"/>
    </location>
</feature>
<dbReference type="GO" id="GO:0016787">
    <property type="term" value="F:hydrolase activity"/>
    <property type="evidence" value="ECO:0007669"/>
    <property type="project" value="UniProtKB-KW"/>
</dbReference>
<dbReference type="InterPro" id="IPR027806">
    <property type="entry name" value="HARBI1_dom"/>
</dbReference>
<proteinExistence type="inferred from homology"/>
<gene>
    <name evidence="9" type="ORF">FisN_21Lu118</name>
</gene>
<evidence type="ECO:0000256" key="6">
    <source>
        <dbReference type="ARBA" id="ARBA00022801"/>
    </source>
</evidence>
<dbReference type="Proteomes" id="UP000198406">
    <property type="component" value="Unassembled WGS sequence"/>
</dbReference>
<evidence type="ECO:0000256" key="3">
    <source>
        <dbReference type="ARBA" id="ARBA00006958"/>
    </source>
</evidence>
<comment type="subcellular location">
    <subcellularLocation>
        <location evidence="2">Nucleus</location>
    </subcellularLocation>
</comment>
<reference evidence="9 10" key="1">
    <citation type="journal article" date="2015" name="Plant Cell">
        <title>Oil accumulation by the oleaginous diatom Fistulifera solaris as revealed by the genome and transcriptome.</title>
        <authorList>
            <person name="Tanaka T."/>
            <person name="Maeda Y."/>
            <person name="Veluchamy A."/>
            <person name="Tanaka M."/>
            <person name="Abida H."/>
            <person name="Marechal E."/>
            <person name="Bowler C."/>
            <person name="Muto M."/>
            <person name="Sunaga Y."/>
            <person name="Tanaka M."/>
            <person name="Yoshino T."/>
            <person name="Taniguchi T."/>
            <person name="Fukuda Y."/>
            <person name="Nemoto M."/>
            <person name="Matsumoto M."/>
            <person name="Wong P.S."/>
            <person name="Aburatani S."/>
            <person name="Fujibuchi W."/>
        </authorList>
    </citation>
    <scope>NUCLEOTIDE SEQUENCE [LARGE SCALE GENOMIC DNA]</scope>
    <source>
        <strain evidence="9 10">JPCC DA0580</strain>
    </source>
</reference>
<keyword evidence="10" id="KW-1185">Reference proteome</keyword>
<name>A0A1Z5KJY8_FISSO</name>
<comment type="caution">
    <text evidence="9">The sequence shown here is derived from an EMBL/GenBank/DDBJ whole genome shotgun (WGS) entry which is preliminary data.</text>
</comment>
<evidence type="ECO:0000256" key="4">
    <source>
        <dbReference type="ARBA" id="ARBA00022722"/>
    </source>
</evidence>
<dbReference type="OrthoDB" id="45726at2759"/>
<evidence type="ECO:0000256" key="5">
    <source>
        <dbReference type="ARBA" id="ARBA00022723"/>
    </source>
</evidence>
<dbReference type="InParanoid" id="A0A1Z5KJY8"/>
<dbReference type="GO" id="GO:0005634">
    <property type="term" value="C:nucleus"/>
    <property type="evidence" value="ECO:0007669"/>
    <property type="project" value="UniProtKB-SubCell"/>
</dbReference>
<dbReference type="PANTHER" id="PTHR22930">
    <property type="match status" value="1"/>
</dbReference>
<dbReference type="InterPro" id="IPR045249">
    <property type="entry name" value="HARBI1-like"/>
</dbReference>
<comment type="similarity">
    <text evidence="3">Belongs to the HARBI1 family.</text>
</comment>
<evidence type="ECO:0000256" key="1">
    <source>
        <dbReference type="ARBA" id="ARBA00001968"/>
    </source>
</evidence>
<dbReference type="AlphaFoldDB" id="A0A1Z5KJY8"/>
<evidence type="ECO:0000259" key="8">
    <source>
        <dbReference type="Pfam" id="PF13359"/>
    </source>
</evidence>
<evidence type="ECO:0000256" key="2">
    <source>
        <dbReference type="ARBA" id="ARBA00004123"/>
    </source>
</evidence>
<organism evidence="9 10">
    <name type="scientific">Fistulifera solaris</name>
    <name type="common">Oleaginous diatom</name>
    <dbReference type="NCBI Taxonomy" id="1519565"/>
    <lineage>
        <taxon>Eukaryota</taxon>
        <taxon>Sar</taxon>
        <taxon>Stramenopiles</taxon>
        <taxon>Ochrophyta</taxon>
        <taxon>Bacillariophyta</taxon>
        <taxon>Bacillariophyceae</taxon>
        <taxon>Bacillariophycidae</taxon>
        <taxon>Naviculales</taxon>
        <taxon>Naviculaceae</taxon>
        <taxon>Fistulifera</taxon>
    </lineage>
</organism>
<keyword evidence="6" id="KW-0378">Hydrolase</keyword>
<keyword evidence="5" id="KW-0479">Metal-binding</keyword>
<evidence type="ECO:0000256" key="7">
    <source>
        <dbReference type="ARBA" id="ARBA00023242"/>
    </source>
</evidence>
<dbReference type="EMBL" id="BDSP01000248">
    <property type="protein sequence ID" value="GAX26613.1"/>
    <property type="molecule type" value="Genomic_DNA"/>
</dbReference>